<reference evidence="2 3" key="1">
    <citation type="journal article" date="2019" name="Nat. Plants">
        <title>Stout camphor tree genome fills gaps in understanding of flowering plant genome evolution.</title>
        <authorList>
            <person name="Chaw S.M."/>
            <person name="Liu Y.C."/>
            <person name="Wu Y.W."/>
            <person name="Wang H.Y."/>
            <person name="Lin C.I."/>
            <person name="Wu C.S."/>
            <person name="Ke H.M."/>
            <person name="Chang L.Y."/>
            <person name="Hsu C.Y."/>
            <person name="Yang H.T."/>
            <person name="Sudianto E."/>
            <person name="Hsu M.H."/>
            <person name="Wu K.P."/>
            <person name="Wang L.N."/>
            <person name="Leebens-Mack J.H."/>
            <person name="Tsai I.J."/>
        </authorList>
    </citation>
    <scope>NUCLEOTIDE SEQUENCE [LARGE SCALE GENOMIC DNA]</scope>
    <source>
        <strain evidence="3">cv. Chaw 1501</strain>
        <tissue evidence="2">Young leaves</tissue>
    </source>
</reference>
<keyword evidence="1" id="KW-0812">Transmembrane</keyword>
<sequence>MKLPFLYPSNHLSWKLGLNKTSGKILGAIANLTGFNSFLILHALLPDRLNLKSVLSSYHHQVVLQTILNNTAYLIGYLFASGLLFSVGYFLSTSLSHATSGLRPASSYRAASDFSSSAITAGRTSVAFKLMPQGNAILDCSPISAAGHVNM</sequence>
<name>A0A443P2R0_9MAGN</name>
<protein>
    <submittedName>
        <fullName evidence="2">Uncharacterized protein</fullName>
    </submittedName>
</protein>
<evidence type="ECO:0000256" key="1">
    <source>
        <dbReference type="SAM" id="Phobius"/>
    </source>
</evidence>
<evidence type="ECO:0000313" key="3">
    <source>
        <dbReference type="Proteomes" id="UP000283530"/>
    </source>
</evidence>
<feature type="transmembrane region" description="Helical" evidence="1">
    <location>
        <begin position="25"/>
        <end position="45"/>
    </location>
</feature>
<accession>A0A443P2R0</accession>
<proteinExistence type="predicted"/>
<comment type="caution">
    <text evidence="2">The sequence shown here is derived from an EMBL/GenBank/DDBJ whole genome shotgun (WGS) entry which is preliminary data.</text>
</comment>
<feature type="transmembrane region" description="Helical" evidence="1">
    <location>
        <begin position="72"/>
        <end position="91"/>
    </location>
</feature>
<keyword evidence="1" id="KW-1133">Transmembrane helix</keyword>
<evidence type="ECO:0000313" key="2">
    <source>
        <dbReference type="EMBL" id="RWR85037.1"/>
    </source>
</evidence>
<keyword evidence="1" id="KW-0472">Membrane</keyword>
<dbReference type="Proteomes" id="UP000283530">
    <property type="component" value="Unassembled WGS sequence"/>
</dbReference>
<organism evidence="2 3">
    <name type="scientific">Cinnamomum micranthum f. kanehirae</name>
    <dbReference type="NCBI Taxonomy" id="337451"/>
    <lineage>
        <taxon>Eukaryota</taxon>
        <taxon>Viridiplantae</taxon>
        <taxon>Streptophyta</taxon>
        <taxon>Embryophyta</taxon>
        <taxon>Tracheophyta</taxon>
        <taxon>Spermatophyta</taxon>
        <taxon>Magnoliopsida</taxon>
        <taxon>Magnoliidae</taxon>
        <taxon>Laurales</taxon>
        <taxon>Lauraceae</taxon>
        <taxon>Cinnamomum</taxon>
    </lineage>
</organism>
<keyword evidence="3" id="KW-1185">Reference proteome</keyword>
<gene>
    <name evidence="2" type="ORF">CKAN_01387900</name>
</gene>
<dbReference type="AlphaFoldDB" id="A0A443P2R0"/>
<dbReference type="EMBL" id="QPKB01000005">
    <property type="protein sequence ID" value="RWR85037.1"/>
    <property type="molecule type" value="Genomic_DNA"/>
</dbReference>